<dbReference type="EMBL" id="JACGWN010000007">
    <property type="protein sequence ID" value="KAL0444063.1"/>
    <property type="molecule type" value="Genomic_DNA"/>
</dbReference>
<comment type="caution">
    <text evidence="2">The sequence shown here is derived from an EMBL/GenBank/DDBJ whole genome shotgun (WGS) entry which is preliminary data.</text>
</comment>
<reference evidence="2" key="2">
    <citation type="journal article" date="2024" name="Plant">
        <title>Genomic evolution and insights into agronomic trait innovations of Sesamum species.</title>
        <authorList>
            <person name="Miao H."/>
            <person name="Wang L."/>
            <person name="Qu L."/>
            <person name="Liu H."/>
            <person name="Sun Y."/>
            <person name="Le M."/>
            <person name="Wang Q."/>
            <person name="Wei S."/>
            <person name="Zheng Y."/>
            <person name="Lin W."/>
            <person name="Duan Y."/>
            <person name="Cao H."/>
            <person name="Xiong S."/>
            <person name="Wang X."/>
            <person name="Wei L."/>
            <person name="Li C."/>
            <person name="Ma Q."/>
            <person name="Ju M."/>
            <person name="Zhao R."/>
            <person name="Li G."/>
            <person name="Mu C."/>
            <person name="Tian Q."/>
            <person name="Mei H."/>
            <person name="Zhang T."/>
            <person name="Gao T."/>
            <person name="Zhang H."/>
        </authorList>
    </citation>
    <scope>NUCLEOTIDE SEQUENCE</scope>
    <source>
        <strain evidence="2">KEN1</strain>
    </source>
</reference>
<evidence type="ECO:0000256" key="1">
    <source>
        <dbReference type="SAM" id="MobiDB-lite"/>
    </source>
</evidence>
<proteinExistence type="predicted"/>
<accession>A0AAW2WRN7</accession>
<sequence length="86" mass="9454">MPLLQEKNRCSHPFPPRRRPPLLSLSLYPRASLPLTPTPPQRVHPPSANALPTYEGSTARVIRRIEDYGTNAIEVASVGSLPDMVG</sequence>
<organism evidence="2">
    <name type="scientific">Sesamum latifolium</name>
    <dbReference type="NCBI Taxonomy" id="2727402"/>
    <lineage>
        <taxon>Eukaryota</taxon>
        <taxon>Viridiplantae</taxon>
        <taxon>Streptophyta</taxon>
        <taxon>Embryophyta</taxon>
        <taxon>Tracheophyta</taxon>
        <taxon>Spermatophyta</taxon>
        <taxon>Magnoliopsida</taxon>
        <taxon>eudicotyledons</taxon>
        <taxon>Gunneridae</taxon>
        <taxon>Pentapetalae</taxon>
        <taxon>asterids</taxon>
        <taxon>lamiids</taxon>
        <taxon>Lamiales</taxon>
        <taxon>Pedaliaceae</taxon>
        <taxon>Sesamum</taxon>
    </lineage>
</organism>
<feature type="compositionally biased region" description="Low complexity" evidence="1">
    <location>
        <begin position="21"/>
        <end position="35"/>
    </location>
</feature>
<dbReference type="AlphaFoldDB" id="A0AAW2WRN7"/>
<feature type="region of interest" description="Disordered" evidence="1">
    <location>
        <begin position="1"/>
        <end position="55"/>
    </location>
</feature>
<reference evidence="2" key="1">
    <citation type="submission" date="2020-06" db="EMBL/GenBank/DDBJ databases">
        <authorList>
            <person name="Li T."/>
            <person name="Hu X."/>
            <person name="Zhang T."/>
            <person name="Song X."/>
            <person name="Zhang H."/>
            <person name="Dai N."/>
            <person name="Sheng W."/>
            <person name="Hou X."/>
            <person name="Wei L."/>
        </authorList>
    </citation>
    <scope>NUCLEOTIDE SEQUENCE</scope>
    <source>
        <strain evidence="2">KEN1</strain>
        <tissue evidence="2">Leaf</tissue>
    </source>
</reference>
<name>A0AAW2WRN7_9LAMI</name>
<protein>
    <submittedName>
        <fullName evidence="2">Uncharacterized protein</fullName>
    </submittedName>
</protein>
<gene>
    <name evidence="2" type="ORF">Slati_2129000</name>
</gene>
<evidence type="ECO:0000313" key="2">
    <source>
        <dbReference type="EMBL" id="KAL0444063.1"/>
    </source>
</evidence>